<protein>
    <submittedName>
        <fullName evidence="8">PIN domain-containing protein</fullName>
    </submittedName>
</protein>
<evidence type="ECO:0000256" key="3">
    <source>
        <dbReference type="ARBA" id="ARBA00022723"/>
    </source>
</evidence>
<keyword evidence="9" id="KW-1185">Reference proteome</keyword>
<evidence type="ECO:0000256" key="4">
    <source>
        <dbReference type="ARBA" id="ARBA00022801"/>
    </source>
</evidence>
<dbReference type="Proteomes" id="UP001596099">
    <property type="component" value="Unassembled WGS sequence"/>
</dbReference>
<evidence type="ECO:0000313" key="9">
    <source>
        <dbReference type="Proteomes" id="UP001596099"/>
    </source>
</evidence>
<dbReference type="GO" id="GO:0016787">
    <property type="term" value="F:hydrolase activity"/>
    <property type="evidence" value="ECO:0007669"/>
    <property type="project" value="UniProtKB-KW"/>
</dbReference>
<comment type="cofactor">
    <cofactor evidence="1">
        <name>Mg(2+)</name>
        <dbReference type="ChEBI" id="CHEBI:18420"/>
    </cofactor>
</comment>
<dbReference type="RefSeq" id="WP_247421954.1">
    <property type="nucleotide sequence ID" value="NZ_JALLGW010000008.1"/>
</dbReference>
<evidence type="ECO:0000313" key="8">
    <source>
        <dbReference type="EMBL" id="MFC5973812.1"/>
    </source>
</evidence>
<sequence length="146" mass="16082">MPFLVDSSFAIDYLNEQQYTIEVLRSPPDLVGRVVDESNPGYKIPSPVLYELYVGARRADSDSESPATVDSALSWADPVPFSRADALEASAIKDELLNEGNIINEFDILIAGIARRRDLTVLATDKDYSDVDDLSAFVIAPNQRDS</sequence>
<evidence type="ECO:0000256" key="1">
    <source>
        <dbReference type="ARBA" id="ARBA00001946"/>
    </source>
</evidence>
<reference evidence="8 9" key="1">
    <citation type="journal article" date="2019" name="Int. J. Syst. Evol. Microbiol.">
        <title>The Global Catalogue of Microorganisms (GCM) 10K type strain sequencing project: providing services to taxonomists for standard genome sequencing and annotation.</title>
        <authorList>
            <consortium name="The Broad Institute Genomics Platform"/>
            <consortium name="The Broad Institute Genome Sequencing Center for Infectious Disease"/>
            <person name="Wu L."/>
            <person name="Ma J."/>
        </authorList>
    </citation>
    <scope>NUCLEOTIDE SEQUENCE [LARGE SCALE GENOMIC DNA]</scope>
    <source>
        <strain evidence="8 9">CGMCC 1.12543</strain>
    </source>
</reference>
<feature type="domain" description="PIN" evidence="7">
    <location>
        <begin position="4"/>
        <end position="133"/>
    </location>
</feature>
<dbReference type="GO" id="GO:0046872">
    <property type="term" value="F:metal ion binding"/>
    <property type="evidence" value="ECO:0007669"/>
    <property type="project" value="UniProtKB-KW"/>
</dbReference>
<comment type="caution">
    <text evidence="8">The sequence shown here is derived from an EMBL/GenBank/DDBJ whole genome shotgun (WGS) entry which is preliminary data.</text>
</comment>
<dbReference type="InterPro" id="IPR002716">
    <property type="entry name" value="PIN_dom"/>
</dbReference>
<keyword evidence="5" id="KW-0460">Magnesium</keyword>
<dbReference type="Pfam" id="PF01850">
    <property type="entry name" value="PIN"/>
    <property type="match status" value="1"/>
</dbReference>
<gene>
    <name evidence="8" type="ORF">ACFPYI_21005</name>
</gene>
<keyword evidence="3" id="KW-0479">Metal-binding</keyword>
<keyword evidence="4" id="KW-0378">Hydrolase</keyword>
<dbReference type="PANTHER" id="PTHR33653:SF1">
    <property type="entry name" value="RIBONUCLEASE VAPC2"/>
    <property type="match status" value="1"/>
</dbReference>
<dbReference type="EMBL" id="JBHSQH010000006">
    <property type="protein sequence ID" value="MFC5973812.1"/>
    <property type="molecule type" value="Genomic_DNA"/>
</dbReference>
<dbReference type="GO" id="GO:0004518">
    <property type="term" value="F:nuclease activity"/>
    <property type="evidence" value="ECO:0007669"/>
    <property type="project" value="UniProtKB-KW"/>
</dbReference>
<keyword evidence="2" id="KW-0540">Nuclease</keyword>
<dbReference type="SUPFAM" id="SSF88723">
    <property type="entry name" value="PIN domain-like"/>
    <property type="match status" value="1"/>
</dbReference>
<dbReference type="InterPro" id="IPR050556">
    <property type="entry name" value="Type_II_TA_system_RNase"/>
</dbReference>
<proteinExistence type="inferred from homology"/>
<accession>A0ABD5RT60</accession>
<dbReference type="Gene3D" id="3.40.50.1010">
    <property type="entry name" value="5'-nuclease"/>
    <property type="match status" value="1"/>
</dbReference>
<evidence type="ECO:0000259" key="7">
    <source>
        <dbReference type="Pfam" id="PF01850"/>
    </source>
</evidence>
<evidence type="ECO:0000256" key="2">
    <source>
        <dbReference type="ARBA" id="ARBA00022722"/>
    </source>
</evidence>
<name>A0ABD5RT60_9EURY</name>
<evidence type="ECO:0000256" key="5">
    <source>
        <dbReference type="ARBA" id="ARBA00022842"/>
    </source>
</evidence>
<dbReference type="PANTHER" id="PTHR33653">
    <property type="entry name" value="RIBONUCLEASE VAPC2"/>
    <property type="match status" value="1"/>
</dbReference>
<evidence type="ECO:0000256" key="6">
    <source>
        <dbReference type="ARBA" id="ARBA00038093"/>
    </source>
</evidence>
<dbReference type="AlphaFoldDB" id="A0ABD5RT60"/>
<organism evidence="8 9">
    <name type="scientific">Halomarina salina</name>
    <dbReference type="NCBI Taxonomy" id="1872699"/>
    <lineage>
        <taxon>Archaea</taxon>
        <taxon>Methanobacteriati</taxon>
        <taxon>Methanobacteriota</taxon>
        <taxon>Stenosarchaea group</taxon>
        <taxon>Halobacteria</taxon>
        <taxon>Halobacteriales</taxon>
        <taxon>Natronomonadaceae</taxon>
        <taxon>Halomarina</taxon>
    </lineage>
</organism>
<dbReference type="InterPro" id="IPR029060">
    <property type="entry name" value="PIN-like_dom_sf"/>
</dbReference>
<comment type="similarity">
    <text evidence="6">Belongs to the PINc/VapC protein family.</text>
</comment>